<accession>A0A9P0MZ86</accession>
<feature type="compositionally biased region" description="Polar residues" evidence="9">
    <location>
        <begin position="75"/>
        <end position="86"/>
    </location>
</feature>
<dbReference type="GO" id="GO:0008270">
    <property type="term" value="F:zinc ion binding"/>
    <property type="evidence" value="ECO:0007669"/>
    <property type="project" value="UniProtKB-UniRule"/>
</dbReference>
<evidence type="ECO:0000256" key="8">
    <source>
        <dbReference type="RuleBase" id="RU367011"/>
    </source>
</evidence>
<dbReference type="Pfam" id="PF00194">
    <property type="entry name" value="Carb_anhydrase"/>
    <property type="match status" value="1"/>
</dbReference>
<protein>
    <recommendedName>
        <fullName evidence="3 8">Carbonic anhydrase</fullName>
        <ecNumber evidence="3 8">4.2.1.1</ecNumber>
    </recommendedName>
</protein>
<keyword evidence="6 8" id="KW-0456">Lyase</keyword>
<dbReference type="CDD" id="cd00326">
    <property type="entry name" value="alpha_CA"/>
    <property type="match status" value="1"/>
</dbReference>
<evidence type="ECO:0000256" key="4">
    <source>
        <dbReference type="ARBA" id="ARBA00022723"/>
    </source>
</evidence>
<dbReference type="AlphaFoldDB" id="A0A9P0MZ86"/>
<dbReference type="InterPro" id="IPR018338">
    <property type="entry name" value="Carbonic_anhydrase_a-class_CS"/>
</dbReference>
<evidence type="ECO:0000256" key="6">
    <source>
        <dbReference type="ARBA" id="ARBA00023239"/>
    </source>
</evidence>
<dbReference type="SMART" id="SM01057">
    <property type="entry name" value="Carb_anhydrase"/>
    <property type="match status" value="1"/>
</dbReference>
<comment type="function">
    <text evidence="1 8">Reversible hydration of carbon dioxide.</text>
</comment>
<dbReference type="PROSITE" id="PS00162">
    <property type="entry name" value="ALPHA_CA_1"/>
    <property type="match status" value="1"/>
</dbReference>
<organism evidence="11 12">
    <name type="scientific">Nezara viridula</name>
    <name type="common">Southern green stink bug</name>
    <name type="synonym">Cimex viridulus</name>
    <dbReference type="NCBI Taxonomy" id="85310"/>
    <lineage>
        <taxon>Eukaryota</taxon>
        <taxon>Metazoa</taxon>
        <taxon>Ecdysozoa</taxon>
        <taxon>Arthropoda</taxon>
        <taxon>Hexapoda</taxon>
        <taxon>Insecta</taxon>
        <taxon>Pterygota</taxon>
        <taxon>Neoptera</taxon>
        <taxon>Paraneoptera</taxon>
        <taxon>Hemiptera</taxon>
        <taxon>Heteroptera</taxon>
        <taxon>Panheteroptera</taxon>
        <taxon>Pentatomomorpha</taxon>
        <taxon>Pentatomoidea</taxon>
        <taxon>Pentatomidae</taxon>
        <taxon>Pentatominae</taxon>
        <taxon>Nezara</taxon>
    </lineage>
</organism>
<evidence type="ECO:0000313" key="12">
    <source>
        <dbReference type="Proteomes" id="UP001152798"/>
    </source>
</evidence>
<dbReference type="PANTHER" id="PTHR18952:SF265">
    <property type="entry name" value="CARBONIC ANHYDRASE"/>
    <property type="match status" value="1"/>
</dbReference>
<name>A0A9P0MZ86_NEZVI</name>
<comment type="similarity">
    <text evidence="2 8">Belongs to the alpha-carbonic anhydrase family.</text>
</comment>
<evidence type="ECO:0000256" key="3">
    <source>
        <dbReference type="ARBA" id="ARBA00012925"/>
    </source>
</evidence>
<reference evidence="11" key="1">
    <citation type="submission" date="2022-01" db="EMBL/GenBank/DDBJ databases">
        <authorList>
            <person name="King R."/>
        </authorList>
    </citation>
    <scope>NUCLEOTIDE SEQUENCE</scope>
</reference>
<keyword evidence="12" id="KW-1185">Reference proteome</keyword>
<dbReference type="InterPro" id="IPR001148">
    <property type="entry name" value="CA_dom"/>
</dbReference>
<dbReference type="Gene3D" id="3.10.200.10">
    <property type="entry name" value="Alpha carbonic anhydrase"/>
    <property type="match status" value="1"/>
</dbReference>
<dbReference type="OrthoDB" id="429145at2759"/>
<keyword evidence="5 8" id="KW-0862">Zinc</keyword>
<feature type="compositionally biased region" description="Basic residues" evidence="9">
    <location>
        <begin position="1"/>
        <end position="23"/>
    </location>
</feature>
<evidence type="ECO:0000256" key="7">
    <source>
        <dbReference type="ARBA" id="ARBA00048348"/>
    </source>
</evidence>
<dbReference type="InterPro" id="IPR023561">
    <property type="entry name" value="Carbonic_anhydrase_a-class"/>
</dbReference>
<keyword evidence="4 8" id="KW-0479">Metal-binding</keyword>
<evidence type="ECO:0000313" key="11">
    <source>
        <dbReference type="EMBL" id="CAH1407848.1"/>
    </source>
</evidence>
<evidence type="ECO:0000256" key="2">
    <source>
        <dbReference type="ARBA" id="ARBA00010718"/>
    </source>
</evidence>
<dbReference type="EC" id="4.2.1.1" evidence="3 8"/>
<sequence length="384" mass="44795">MAKGKKKKTRDKRKRGKGKKKISLPKTELEIKLTEQMMKRVGKKLRPMKVLQEMYKKIMDHYDRYRSKRPVYSPSHLSTKVPSTSRPTEEPRSVDYSGSVGELAEIFFVRRTTMIDKRKGDEDDSPINIETRLVKKCNYLRLSFEGMFDAERKTVITNSGYHVIGSLGGEVLIWNGPLFGKYILQNFHVHYGESRNDGSEHTINGRRFTMEMHMVFLPHSANVDITQESFNMTAKKVVLGLIFKLSRKICYYDLFSVVSHINKKGKSLETSNNLLYDFKDILAESEYYNYSGSGTEGDHKEYEWLLFKKVLPINKRQMQNMWDLRKFDTEKTNVKPTQPLGERTIFTPYYYDHHKCRGKEQCKCFGHSKAFKPIPKIAPLPIVE</sequence>
<comment type="cofactor">
    <cofactor evidence="8">
        <name>Zn(2+)</name>
        <dbReference type="ChEBI" id="CHEBI:29105"/>
    </cofactor>
</comment>
<gene>
    <name evidence="11" type="ORF">NEZAVI_LOCUS15480</name>
</gene>
<evidence type="ECO:0000259" key="10">
    <source>
        <dbReference type="PROSITE" id="PS51144"/>
    </source>
</evidence>
<proteinExistence type="inferred from homology"/>
<evidence type="ECO:0000256" key="1">
    <source>
        <dbReference type="ARBA" id="ARBA00002904"/>
    </source>
</evidence>
<dbReference type="PROSITE" id="PS51144">
    <property type="entry name" value="ALPHA_CA_2"/>
    <property type="match status" value="1"/>
</dbReference>
<dbReference type="Proteomes" id="UP001152798">
    <property type="component" value="Chromosome 7"/>
</dbReference>
<dbReference type="SUPFAM" id="SSF51069">
    <property type="entry name" value="Carbonic anhydrase"/>
    <property type="match status" value="1"/>
</dbReference>
<feature type="region of interest" description="Disordered" evidence="9">
    <location>
        <begin position="1"/>
        <end position="25"/>
    </location>
</feature>
<dbReference type="PANTHER" id="PTHR18952">
    <property type="entry name" value="CARBONIC ANHYDRASE"/>
    <property type="match status" value="1"/>
</dbReference>
<evidence type="ECO:0000256" key="5">
    <source>
        <dbReference type="ARBA" id="ARBA00022833"/>
    </source>
</evidence>
<comment type="catalytic activity">
    <reaction evidence="7 8">
        <text>hydrogencarbonate + H(+) = CO2 + H2O</text>
        <dbReference type="Rhea" id="RHEA:10748"/>
        <dbReference type="ChEBI" id="CHEBI:15377"/>
        <dbReference type="ChEBI" id="CHEBI:15378"/>
        <dbReference type="ChEBI" id="CHEBI:16526"/>
        <dbReference type="ChEBI" id="CHEBI:17544"/>
        <dbReference type="EC" id="4.2.1.1"/>
    </reaction>
</comment>
<feature type="region of interest" description="Disordered" evidence="9">
    <location>
        <begin position="69"/>
        <end position="95"/>
    </location>
</feature>
<feature type="domain" description="Alpha-carbonic anhydrase" evidence="10">
    <location>
        <begin position="92"/>
        <end position="349"/>
    </location>
</feature>
<dbReference type="InterPro" id="IPR036398">
    <property type="entry name" value="CA_dom_sf"/>
</dbReference>
<dbReference type="EMBL" id="OV725083">
    <property type="protein sequence ID" value="CAH1407848.1"/>
    <property type="molecule type" value="Genomic_DNA"/>
</dbReference>
<dbReference type="GO" id="GO:0004089">
    <property type="term" value="F:carbonate dehydratase activity"/>
    <property type="evidence" value="ECO:0007669"/>
    <property type="project" value="UniProtKB-UniRule"/>
</dbReference>
<evidence type="ECO:0000256" key="9">
    <source>
        <dbReference type="SAM" id="MobiDB-lite"/>
    </source>
</evidence>